<keyword evidence="2" id="KW-1185">Reference proteome</keyword>
<evidence type="ECO:0000313" key="2">
    <source>
        <dbReference type="Proteomes" id="UP000509702"/>
    </source>
</evidence>
<dbReference type="Pfam" id="PF19612">
    <property type="entry name" value="DUF6117"/>
    <property type="match status" value="1"/>
</dbReference>
<reference evidence="1 2" key="1">
    <citation type="submission" date="2020-06" db="EMBL/GenBank/DDBJ databases">
        <title>Complete genome of Azosprillum oryzae KACC14407.</title>
        <authorList>
            <person name="Kim M."/>
            <person name="Park Y.-J."/>
            <person name="Shin J.-H."/>
        </authorList>
    </citation>
    <scope>NUCLEOTIDE SEQUENCE [LARGE SCALE GENOMIC DNA]</scope>
    <source>
        <strain evidence="1 2">KACC 14407</strain>
        <plasmid evidence="1 2">unnamed6</plasmid>
    </source>
</reference>
<accession>A0A6N1AQX7</accession>
<name>A0A6N1AQX7_9PROT</name>
<dbReference type="KEGG" id="aoz:HUE56_26495"/>
<organism evidence="1 2">
    <name type="scientific">Azospirillum oryzae</name>
    <dbReference type="NCBI Taxonomy" id="286727"/>
    <lineage>
        <taxon>Bacteria</taxon>
        <taxon>Pseudomonadati</taxon>
        <taxon>Pseudomonadota</taxon>
        <taxon>Alphaproteobacteria</taxon>
        <taxon>Rhodospirillales</taxon>
        <taxon>Azospirillaceae</taxon>
        <taxon>Azospirillum</taxon>
    </lineage>
</organism>
<dbReference type="RefSeq" id="WP_149200250.1">
    <property type="nucleotide sequence ID" value="NZ_BSOV01000169.1"/>
</dbReference>
<gene>
    <name evidence="1" type="ORF">HUE56_26495</name>
</gene>
<dbReference type="OrthoDB" id="7863664at2"/>
<keyword evidence="1" id="KW-0614">Plasmid</keyword>
<proteinExistence type="predicted"/>
<sequence>MPTTDFVKTNFETLLRAAATDAHTGETRFILCAVAQRGGEVVLTPFGHLVDADPYELYHPPFDPGGG</sequence>
<geneLocation type="plasmid" evidence="1 2">
    <name>unnamed6</name>
</geneLocation>
<dbReference type="EMBL" id="CP054621">
    <property type="protein sequence ID" value="QKS54036.1"/>
    <property type="molecule type" value="Genomic_DNA"/>
</dbReference>
<dbReference type="Proteomes" id="UP000509702">
    <property type="component" value="Plasmid unnamed6"/>
</dbReference>
<protein>
    <submittedName>
        <fullName evidence="1">Uncharacterized protein</fullName>
    </submittedName>
</protein>
<dbReference type="AlphaFoldDB" id="A0A6N1AQX7"/>
<dbReference type="InterPro" id="IPR046120">
    <property type="entry name" value="DUF6117"/>
</dbReference>
<evidence type="ECO:0000313" key="1">
    <source>
        <dbReference type="EMBL" id="QKS54036.1"/>
    </source>
</evidence>